<dbReference type="Gramene" id="ONK57929">
    <property type="protein sequence ID" value="ONK57929"/>
    <property type="gene ID" value="A4U43_C09F5730"/>
</dbReference>
<dbReference type="Proteomes" id="UP000243459">
    <property type="component" value="Chromosome 9"/>
</dbReference>
<sequence length="158" mass="16643">MGPRSLPQKKPVKLVFVTQNTRPPPSKIESPPNPSIFLIRFLMKQPLCQAIDRPPNSGLTCYGSTTGSSSPASPTSVINEAGGVSCFHPASDPDRGPDPLGEPQMTASHPELHSSTSVVRPSGSTGRGLTVGEIPGAESEVPALRLSREGEWGHLIEA</sequence>
<organism evidence="2 3">
    <name type="scientific">Asparagus officinalis</name>
    <name type="common">Garden asparagus</name>
    <dbReference type="NCBI Taxonomy" id="4686"/>
    <lineage>
        <taxon>Eukaryota</taxon>
        <taxon>Viridiplantae</taxon>
        <taxon>Streptophyta</taxon>
        <taxon>Embryophyta</taxon>
        <taxon>Tracheophyta</taxon>
        <taxon>Spermatophyta</taxon>
        <taxon>Magnoliopsida</taxon>
        <taxon>Liliopsida</taxon>
        <taxon>Asparagales</taxon>
        <taxon>Asparagaceae</taxon>
        <taxon>Asparagoideae</taxon>
        <taxon>Asparagus</taxon>
    </lineage>
</organism>
<name>A0A5P1E639_ASPOF</name>
<feature type="compositionally biased region" description="Basic and acidic residues" evidence="1">
    <location>
        <begin position="146"/>
        <end position="158"/>
    </location>
</feature>
<evidence type="ECO:0000256" key="1">
    <source>
        <dbReference type="SAM" id="MobiDB-lite"/>
    </source>
</evidence>
<gene>
    <name evidence="2" type="ORF">A4U43_C09F5730</name>
</gene>
<feature type="region of interest" description="Disordered" evidence="1">
    <location>
        <begin position="61"/>
        <end position="158"/>
    </location>
</feature>
<dbReference type="EMBL" id="CM007389">
    <property type="protein sequence ID" value="ONK57929.1"/>
    <property type="molecule type" value="Genomic_DNA"/>
</dbReference>
<feature type="compositionally biased region" description="Low complexity" evidence="1">
    <location>
        <begin position="63"/>
        <end position="76"/>
    </location>
</feature>
<evidence type="ECO:0000313" key="3">
    <source>
        <dbReference type="Proteomes" id="UP000243459"/>
    </source>
</evidence>
<accession>A0A5P1E639</accession>
<dbReference type="AlphaFoldDB" id="A0A5P1E639"/>
<feature type="compositionally biased region" description="Polar residues" evidence="1">
    <location>
        <begin position="113"/>
        <end position="124"/>
    </location>
</feature>
<protein>
    <submittedName>
        <fullName evidence="2">Uncharacterized protein</fullName>
    </submittedName>
</protein>
<proteinExistence type="predicted"/>
<evidence type="ECO:0000313" key="2">
    <source>
        <dbReference type="EMBL" id="ONK57929.1"/>
    </source>
</evidence>
<reference evidence="3" key="1">
    <citation type="journal article" date="2017" name="Nat. Commun.">
        <title>The asparagus genome sheds light on the origin and evolution of a young Y chromosome.</title>
        <authorList>
            <person name="Harkess A."/>
            <person name="Zhou J."/>
            <person name="Xu C."/>
            <person name="Bowers J.E."/>
            <person name="Van der Hulst R."/>
            <person name="Ayyampalayam S."/>
            <person name="Mercati F."/>
            <person name="Riccardi P."/>
            <person name="McKain M.R."/>
            <person name="Kakrana A."/>
            <person name="Tang H."/>
            <person name="Ray J."/>
            <person name="Groenendijk J."/>
            <person name="Arikit S."/>
            <person name="Mathioni S.M."/>
            <person name="Nakano M."/>
            <person name="Shan H."/>
            <person name="Telgmann-Rauber A."/>
            <person name="Kanno A."/>
            <person name="Yue Z."/>
            <person name="Chen H."/>
            <person name="Li W."/>
            <person name="Chen Y."/>
            <person name="Xu X."/>
            <person name="Zhang Y."/>
            <person name="Luo S."/>
            <person name="Chen H."/>
            <person name="Gao J."/>
            <person name="Mao Z."/>
            <person name="Pires J.C."/>
            <person name="Luo M."/>
            <person name="Kudrna D."/>
            <person name="Wing R.A."/>
            <person name="Meyers B.C."/>
            <person name="Yi K."/>
            <person name="Kong H."/>
            <person name="Lavrijsen P."/>
            <person name="Sunseri F."/>
            <person name="Falavigna A."/>
            <person name="Ye Y."/>
            <person name="Leebens-Mack J.H."/>
            <person name="Chen G."/>
        </authorList>
    </citation>
    <scope>NUCLEOTIDE SEQUENCE [LARGE SCALE GENOMIC DNA]</scope>
    <source>
        <strain evidence="3">cv. DH0086</strain>
    </source>
</reference>
<keyword evidence="3" id="KW-1185">Reference proteome</keyword>